<dbReference type="InterPro" id="IPR046960">
    <property type="entry name" value="PPR_At4g14850-like_plant"/>
</dbReference>
<dbReference type="FunFam" id="1.25.40.10:FF:001050">
    <property type="entry name" value="Pentatricopeptide repeat-containing protein At2g33760"/>
    <property type="match status" value="1"/>
</dbReference>
<dbReference type="Proteomes" id="UP000189703">
    <property type="component" value="Unplaced"/>
</dbReference>
<proteinExistence type="predicted"/>
<dbReference type="OMA" id="VTTYNSM"/>
<dbReference type="FunFam" id="1.25.40.10:FF:000231">
    <property type="entry name" value="Pentatricopeptide repeat-containing protein chloroplastic"/>
    <property type="match status" value="1"/>
</dbReference>
<dbReference type="Pfam" id="PF14432">
    <property type="entry name" value="DYW_deaminase"/>
    <property type="match status" value="1"/>
</dbReference>
<dbReference type="RefSeq" id="XP_010268183.1">
    <property type="nucleotide sequence ID" value="XM_010269881.2"/>
</dbReference>
<dbReference type="NCBIfam" id="TIGR00756">
    <property type="entry name" value="PPR"/>
    <property type="match status" value="4"/>
</dbReference>
<dbReference type="FunFam" id="1.25.40.10:FF:000939">
    <property type="entry name" value="Pentatricopeptide repeat-containing protein ELI1, chloroplastic"/>
    <property type="match status" value="1"/>
</dbReference>
<dbReference type="Gene3D" id="1.25.40.10">
    <property type="entry name" value="Tetratricopeptide repeat domain"/>
    <property type="match status" value="3"/>
</dbReference>
<dbReference type="GO" id="GO:0009451">
    <property type="term" value="P:RNA modification"/>
    <property type="evidence" value="ECO:0007669"/>
    <property type="project" value="InterPro"/>
</dbReference>
<organism evidence="1 2">
    <name type="scientific">Nelumbo nucifera</name>
    <name type="common">Sacred lotus</name>
    <dbReference type="NCBI Taxonomy" id="4432"/>
    <lineage>
        <taxon>Eukaryota</taxon>
        <taxon>Viridiplantae</taxon>
        <taxon>Streptophyta</taxon>
        <taxon>Embryophyta</taxon>
        <taxon>Tracheophyta</taxon>
        <taxon>Spermatophyta</taxon>
        <taxon>Magnoliopsida</taxon>
        <taxon>Proteales</taxon>
        <taxon>Nelumbonaceae</taxon>
        <taxon>Nelumbo</taxon>
    </lineage>
</organism>
<dbReference type="Pfam" id="PF20431">
    <property type="entry name" value="E_motif"/>
    <property type="match status" value="1"/>
</dbReference>
<dbReference type="InterPro" id="IPR011990">
    <property type="entry name" value="TPR-like_helical_dom_sf"/>
</dbReference>
<dbReference type="eggNOG" id="KOG4197">
    <property type="taxonomic scope" value="Eukaryota"/>
</dbReference>
<reference evidence="2" key="1">
    <citation type="submission" date="2025-08" db="UniProtKB">
        <authorList>
            <consortium name="RefSeq"/>
        </authorList>
    </citation>
    <scope>IDENTIFICATION</scope>
</reference>
<dbReference type="InterPro" id="IPR046848">
    <property type="entry name" value="E_motif"/>
</dbReference>
<dbReference type="PROSITE" id="PS51375">
    <property type="entry name" value="PPR"/>
    <property type="match status" value="5"/>
</dbReference>
<evidence type="ECO:0000313" key="1">
    <source>
        <dbReference type="Proteomes" id="UP000189703"/>
    </source>
</evidence>
<dbReference type="OrthoDB" id="185373at2759"/>
<dbReference type="Pfam" id="PF13041">
    <property type="entry name" value="PPR_2"/>
    <property type="match status" value="2"/>
</dbReference>
<keyword evidence="1" id="KW-1185">Reference proteome</keyword>
<dbReference type="PANTHER" id="PTHR47926">
    <property type="entry name" value="PENTATRICOPEPTIDE REPEAT-CONTAINING PROTEIN"/>
    <property type="match status" value="1"/>
</dbReference>
<dbReference type="PANTHER" id="PTHR47926:SF456">
    <property type="entry name" value="PENTATRICOPEPTIDE REPEAT-CONTAINING PROTEIN ELI1, CHLOROPLASTIC"/>
    <property type="match status" value="1"/>
</dbReference>
<accession>A0A1U8AYK3</accession>
<dbReference type="AlphaFoldDB" id="A0A1U8AYK3"/>
<gene>
    <name evidence="2" type="primary">LOC104605213</name>
</gene>
<dbReference type="GeneID" id="104605213"/>
<dbReference type="GO" id="GO:0008270">
    <property type="term" value="F:zinc ion binding"/>
    <property type="evidence" value="ECO:0007669"/>
    <property type="project" value="InterPro"/>
</dbReference>
<dbReference type="FunCoup" id="A0A1U8AYK3">
    <property type="interactions" value="1"/>
</dbReference>
<protein>
    <submittedName>
        <fullName evidence="2">Pentatricopeptide repeat-containing protein At5g59200, chloroplastic</fullName>
    </submittedName>
</protein>
<dbReference type="InterPro" id="IPR032867">
    <property type="entry name" value="DYW_dom"/>
</dbReference>
<name>A0A1U8AYK3_NELNU</name>
<evidence type="ECO:0000313" key="2">
    <source>
        <dbReference type="RefSeq" id="XP_010268183.1"/>
    </source>
</evidence>
<dbReference type="Pfam" id="PF01535">
    <property type="entry name" value="PPR"/>
    <property type="match status" value="4"/>
</dbReference>
<dbReference type="KEGG" id="nnu:104605213"/>
<dbReference type="GO" id="GO:0003723">
    <property type="term" value="F:RNA binding"/>
    <property type="evidence" value="ECO:0007669"/>
    <property type="project" value="InterPro"/>
</dbReference>
<dbReference type="GO" id="GO:0031425">
    <property type="term" value="P:chloroplast RNA processing"/>
    <property type="evidence" value="ECO:0007669"/>
    <property type="project" value="UniProtKB-ARBA"/>
</dbReference>
<dbReference type="InterPro" id="IPR002885">
    <property type="entry name" value="PPR_rpt"/>
</dbReference>
<sequence length="630" mass="71050">MGSLTLVAASTSPFLPYSNSNRRNSDDRYGIITQLQKCRNISEVHPLHARIIRNGHEQDPFVLFEMIRLCFNHNSMDYATKVFNQIEDPNVYLFTALIDGYVSTGAYLDGIRAYSRMVGEFVEPDPYAITSILKACGYKLALKEGREVHGRVLKLQLNSNRLVRMKLMEFYGKCGEFRDARQVFDEMPEGDVVASTVMISCYVNHGLINDAYALFYQVPVKDTVCWTAMIDGFVRNGEMNKALELFREMQRDGVRPNEVTIVCVLSSCSQLGALELGKWIHSYVGKYNIKLNQFVRSALISMYSRCGSLDEAQKLFVEMVEKDVVTYNSMIVGLAMHGRSSEAIELFQEMVKQGLKPTYITFVGVLNACSHGGLVDLGFKIFHSMTRDYGIEPRIEHYGCMVDLLGRVGHLEEAYDFIGRMRVAPDHIIWGALLSACKIHGNLKLGELAAKILVEGGAADSGTYVLLSNVYASSGKWEEAARVRAKMKESGIQKEPGCSSIEVNNEIHEFLLGDLKHPQREAVYKKLEELNIILKSEGYSPATEEVLQDIGDGEKEWALAIHSERLAICYGLISTKPRTTLRIVKNLRVCNDCHSMIKLIAKITQRKIVVRDRNRFHHFEDGSCSCGDYW</sequence>